<dbReference type="GO" id="GO:0000307">
    <property type="term" value="C:cyclin-dependent protein kinase holoenzyme complex"/>
    <property type="evidence" value="ECO:0007669"/>
    <property type="project" value="TreeGrafter"/>
</dbReference>
<sequence>MTRNPKRSILRKEQSERDRMKHIIESSGYQQSLQDDLCTRRIPLELIDLAGAWMASWNDENILVQSAVHAYESWRSHVNFIRRTLVRAQTSCSSLVVCLWYMDQLCHGSRHVVQWKQPRDLFMACIVVADKFLDDVTWTNLDWVDHTLGAYSLQQINNLERQLMGAMQYRLFVPHTHYDDFCAYLDFRVHARQLNPFLATGLSYHDINVLSQSLVPLYADRLKFTLRPMEAMMLLAKIVTGICVVYAATVAAMATVVVSTEYMLAQSQWTMAGWETHLQEHIVTLAVDWMIRTDGLAGSILENPQACLGITCL</sequence>
<dbReference type="InterPro" id="IPR036915">
    <property type="entry name" value="Cyclin-like_sf"/>
</dbReference>
<dbReference type="OrthoDB" id="286814at2759"/>
<feature type="transmembrane region" description="Helical" evidence="1">
    <location>
        <begin position="234"/>
        <end position="258"/>
    </location>
</feature>
<dbReference type="GO" id="GO:0019901">
    <property type="term" value="F:protein kinase binding"/>
    <property type="evidence" value="ECO:0007669"/>
    <property type="project" value="InterPro"/>
</dbReference>
<dbReference type="PANTHER" id="PTHR15615">
    <property type="match status" value="1"/>
</dbReference>
<keyword evidence="4" id="KW-1185">Reference proteome</keyword>
<dbReference type="CDD" id="cd20557">
    <property type="entry name" value="CYCLIN_ScPCL1-like"/>
    <property type="match status" value="1"/>
</dbReference>
<dbReference type="InterPro" id="IPR006671">
    <property type="entry name" value="Cyclin_N"/>
</dbReference>
<organism evidence="3 4">
    <name type="scientific">Phycomyces blakesleeanus (strain ATCC 8743b / DSM 1359 / FGSC 10004 / NBRC 33097 / NRRL 1555)</name>
    <dbReference type="NCBI Taxonomy" id="763407"/>
    <lineage>
        <taxon>Eukaryota</taxon>
        <taxon>Fungi</taxon>
        <taxon>Fungi incertae sedis</taxon>
        <taxon>Mucoromycota</taxon>
        <taxon>Mucoromycotina</taxon>
        <taxon>Mucoromycetes</taxon>
        <taxon>Mucorales</taxon>
        <taxon>Phycomycetaceae</taxon>
        <taxon>Phycomyces</taxon>
    </lineage>
</organism>
<dbReference type="EMBL" id="KV440971">
    <property type="protein sequence ID" value="OAD80393.1"/>
    <property type="molecule type" value="Genomic_DNA"/>
</dbReference>
<evidence type="ECO:0000313" key="4">
    <source>
        <dbReference type="Proteomes" id="UP000077315"/>
    </source>
</evidence>
<dbReference type="Proteomes" id="UP000077315">
    <property type="component" value="Unassembled WGS sequence"/>
</dbReference>
<proteinExistence type="predicted"/>
<feature type="domain" description="Cyclin N-terminal" evidence="2">
    <location>
        <begin position="75"/>
        <end position="171"/>
    </location>
</feature>
<accession>A0A162V6P5</accession>
<dbReference type="GeneID" id="28990811"/>
<keyword evidence="1" id="KW-0472">Membrane</keyword>
<dbReference type="VEuPathDB" id="FungiDB:PHYBLDRAFT_137948"/>
<keyword evidence="1" id="KW-1133">Transmembrane helix</keyword>
<dbReference type="AlphaFoldDB" id="A0A162V6P5"/>
<dbReference type="Gene3D" id="1.10.472.10">
    <property type="entry name" value="Cyclin-like"/>
    <property type="match status" value="1"/>
</dbReference>
<dbReference type="InParanoid" id="A0A162V6P5"/>
<dbReference type="SUPFAM" id="SSF47954">
    <property type="entry name" value="Cyclin-like"/>
    <property type="match status" value="1"/>
</dbReference>
<keyword evidence="1" id="KW-0812">Transmembrane</keyword>
<dbReference type="Pfam" id="PF00134">
    <property type="entry name" value="Cyclin_N"/>
    <property type="match status" value="1"/>
</dbReference>
<reference evidence="4" key="1">
    <citation type="submission" date="2015-06" db="EMBL/GenBank/DDBJ databases">
        <title>Expansion of signal transduction pathways in fungi by whole-genome duplication.</title>
        <authorList>
            <consortium name="DOE Joint Genome Institute"/>
            <person name="Corrochano L.M."/>
            <person name="Kuo A."/>
            <person name="Marcet-Houben M."/>
            <person name="Polaino S."/>
            <person name="Salamov A."/>
            <person name="Villalobos J.M."/>
            <person name="Alvarez M.I."/>
            <person name="Avalos J."/>
            <person name="Benito E.P."/>
            <person name="Benoit I."/>
            <person name="Burger G."/>
            <person name="Camino L.P."/>
            <person name="Canovas D."/>
            <person name="Cerda-Olmedo E."/>
            <person name="Cheng J.-F."/>
            <person name="Dominguez A."/>
            <person name="Elias M."/>
            <person name="Eslava A.P."/>
            <person name="Glaser F."/>
            <person name="Grimwood J."/>
            <person name="Gutierrez G."/>
            <person name="Heitman J."/>
            <person name="Henrissat B."/>
            <person name="Iturriaga E.A."/>
            <person name="Lang B.F."/>
            <person name="Lavin J.L."/>
            <person name="Lee S."/>
            <person name="Li W."/>
            <person name="Lindquist E."/>
            <person name="Lopez-Garcia S."/>
            <person name="Luque E.M."/>
            <person name="Marcos A.T."/>
            <person name="Martin J."/>
            <person name="McCluskey K."/>
            <person name="Medina H.R."/>
            <person name="Miralles-Duran A."/>
            <person name="Miyazaki A."/>
            <person name="Munoz-Torres E."/>
            <person name="Oguiza J.A."/>
            <person name="Ohm R."/>
            <person name="Olmedo M."/>
            <person name="Orejas M."/>
            <person name="Ortiz-Castellanos L."/>
            <person name="Pisabarro A.G."/>
            <person name="Rodriguez-Romero J."/>
            <person name="Ruiz-Herrera J."/>
            <person name="Ruiz-Vazquez R."/>
            <person name="Sanz C."/>
            <person name="Schackwitz W."/>
            <person name="Schmutz J."/>
            <person name="Shahriari M."/>
            <person name="Shelest E."/>
            <person name="Silva-Franco F."/>
            <person name="Soanes D."/>
            <person name="Syed K."/>
            <person name="Tagua V.G."/>
            <person name="Talbot N.J."/>
            <person name="Thon M."/>
            <person name="De vries R.P."/>
            <person name="Wiebenga A."/>
            <person name="Yadav J.S."/>
            <person name="Braun E.L."/>
            <person name="Baker S."/>
            <person name="Garre V."/>
            <person name="Horwitz B."/>
            <person name="Torres-Martinez S."/>
            <person name="Idnurm A."/>
            <person name="Herrera-Estrella A."/>
            <person name="Gabaldon T."/>
            <person name="Grigoriev I.V."/>
        </authorList>
    </citation>
    <scope>NUCLEOTIDE SEQUENCE [LARGE SCALE GENOMIC DNA]</scope>
    <source>
        <strain evidence="4">NRRL 1555(-)</strain>
    </source>
</reference>
<dbReference type="GO" id="GO:0005634">
    <property type="term" value="C:nucleus"/>
    <property type="evidence" value="ECO:0007669"/>
    <property type="project" value="TreeGrafter"/>
</dbReference>
<evidence type="ECO:0000259" key="2">
    <source>
        <dbReference type="Pfam" id="PF00134"/>
    </source>
</evidence>
<evidence type="ECO:0000256" key="1">
    <source>
        <dbReference type="SAM" id="Phobius"/>
    </source>
</evidence>
<dbReference type="RefSeq" id="XP_018298433.1">
    <property type="nucleotide sequence ID" value="XM_018429905.1"/>
</dbReference>
<name>A0A162V6P5_PHYB8</name>
<dbReference type="PANTHER" id="PTHR15615:SF108">
    <property type="entry name" value="PROTEIN CNPPD1"/>
    <property type="match status" value="1"/>
</dbReference>
<protein>
    <recommendedName>
        <fullName evidence="2">Cyclin N-terminal domain-containing protein</fullName>
    </recommendedName>
</protein>
<gene>
    <name evidence="3" type="ORF">PHYBLDRAFT_137948</name>
</gene>
<dbReference type="InterPro" id="IPR013922">
    <property type="entry name" value="Cyclin_PHO80-like"/>
</dbReference>
<dbReference type="GO" id="GO:0016538">
    <property type="term" value="F:cyclin-dependent protein serine/threonine kinase regulator activity"/>
    <property type="evidence" value="ECO:0007669"/>
    <property type="project" value="TreeGrafter"/>
</dbReference>
<evidence type="ECO:0000313" key="3">
    <source>
        <dbReference type="EMBL" id="OAD80393.1"/>
    </source>
</evidence>
<dbReference type="STRING" id="763407.A0A162V6P5"/>